<dbReference type="Pfam" id="PF00395">
    <property type="entry name" value="SLH"/>
    <property type="match status" value="3"/>
</dbReference>
<name>A0A1C7DUJ9_9BACL</name>
<protein>
    <submittedName>
        <fullName evidence="3">S-layer protein</fullName>
    </submittedName>
</protein>
<feature type="domain" description="SLH" evidence="2">
    <location>
        <begin position="143"/>
        <end position="206"/>
    </location>
</feature>
<feature type="signal peptide" evidence="1">
    <location>
        <begin position="1"/>
        <end position="24"/>
    </location>
</feature>
<reference evidence="3" key="1">
    <citation type="submission" date="2016-10" db="EMBL/GenBank/DDBJ databases">
        <authorList>
            <person name="de Groot N.N."/>
        </authorList>
    </citation>
    <scope>NUCLEOTIDE SEQUENCE</scope>
    <source>
        <strain evidence="3">DSM 24743</strain>
    </source>
</reference>
<evidence type="ECO:0000313" key="4">
    <source>
        <dbReference type="Proteomes" id="UP000092687"/>
    </source>
</evidence>
<dbReference type="PROSITE" id="PS51272">
    <property type="entry name" value="SLH"/>
    <property type="match status" value="3"/>
</dbReference>
<organism evidence="3 4">
    <name type="scientific">Planococcus halocryophilus</name>
    <dbReference type="NCBI Taxonomy" id="1215089"/>
    <lineage>
        <taxon>Bacteria</taxon>
        <taxon>Bacillati</taxon>
        <taxon>Bacillota</taxon>
        <taxon>Bacilli</taxon>
        <taxon>Bacillales</taxon>
        <taxon>Caryophanaceae</taxon>
        <taxon>Planococcus</taxon>
    </lineage>
</organism>
<dbReference type="InterPro" id="IPR051465">
    <property type="entry name" value="Cell_Envelope_Struct_Comp"/>
</dbReference>
<keyword evidence="1" id="KW-0732">Signal</keyword>
<evidence type="ECO:0000256" key="1">
    <source>
        <dbReference type="SAM" id="SignalP"/>
    </source>
</evidence>
<proteinExistence type="predicted"/>
<dbReference type="PANTHER" id="PTHR43308:SF5">
    <property type="entry name" value="S-LAYER PROTEIN _ PEPTIDOGLYCAN ENDO-BETA-N-ACETYLGLUCOSAMINIDASE"/>
    <property type="match status" value="1"/>
</dbReference>
<evidence type="ECO:0000313" key="3">
    <source>
        <dbReference type="EMBL" id="ANU14978.1"/>
    </source>
</evidence>
<dbReference type="EMBL" id="CP016537">
    <property type="protein sequence ID" value="ANU14978.1"/>
    <property type="molecule type" value="Genomic_DNA"/>
</dbReference>
<dbReference type="AlphaFoldDB" id="A0A1C7DUJ9"/>
<feature type="domain" description="SLH" evidence="2">
    <location>
        <begin position="24"/>
        <end position="87"/>
    </location>
</feature>
<feature type="domain" description="SLH" evidence="2">
    <location>
        <begin position="88"/>
        <end position="142"/>
    </location>
</feature>
<gene>
    <name evidence="3" type="ORF">BBI08_14440</name>
</gene>
<keyword evidence="4" id="KW-1185">Reference proteome</keyword>
<evidence type="ECO:0000259" key="2">
    <source>
        <dbReference type="PROSITE" id="PS51272"/>
    </source>
</evidence>
<dbReference type="STRING" id="1215089.BBI08_14440"/>
<dbReference type="OrthoDB" id="5845122at2"/>
<feature type="chain" id="PRO_5008884907" evidence="1">
    <location>
        <begin position="25"/>
        <end position="367"/>
    </location>
</feature>
<dbReference type="Proteomes" id="UP000092687">
    <property type="component" value="Chromosome"/>
</dbReference>
<dbReference type="InterPro" id="IPR001119">
    <property type="entry name" value="SLH_dom"/>
</dbReference>
<dbReference type="PANTHER" id="PTHR43308">
    <property type="entry name" value="OUTER MEMBRANE PROTEIN ALPHA-RELATED"/>
    <property type="match status" value="1"/>
</dbReference>
<dbReference type="RefSeq" id="WP_008498677.1">
    <property type="nucleotide sequence ID" value="NZ_CP016537.2"/>
</dbReference>
<accession>A0A1C7DUJ9</accession>
<dbReference type="KEGG" id="phc:BBI08_14440"/>
<sequence>MKTFLSLIAAAILMFSMFLTPANAIVLFDDVNADHPFAFEIAYLYEEGIINGYPDGTFRPNDPVTRAHAIAMIGRAVYLDDTARSTGFRDVPSSHPFSGYIASAAEKEIIFGFPNNYFRPNWTVTRGQTAAMLDRAFYFPKAPANTFTDMTKKHFAFNAVSRLAYQGVARGYPDNTFRPDVPVTRAQFAAFLARAVDPVFIPEKQKLLSTANKILAELKAKDFADVATYVSSADGLTFCPYSGGCLDSGGVTFTKTQLPNFMTNSNDYLWGYQDGSGFEINLTPAEYYDQYLMNATYTDKDRYGRTTQPTAHEFIHQLYPSAMIVEYHYPGTEQYDGMDWQSLSMVFEKNSSGKWILVAIINDRWTI</sequence>